<dbReference type="EMBL" id="CAXKWB010130725">
    <property type="protein sequence ID" value="CAL4241957.1"/>
    <property type="molecule type" value="Genomic_DNA"/>
</dbReference>
<keyword evidence="3" id="KW-1185">Reference proteome</keyword>
<keyword evidence="1" id="KW-1133">Transmembrane helix</keyword>
<comment type="caution">
    <text evidence="2">The sequence shown here is derived from an EMBL/GenBank/DDBJ whole genome shotgun (WGS) entry which is preliminary data.</text>
</comment>
<evidence type="ECO:0008006" key="4">
    <source>
        <dbReference type="Google" id="ProtNLM"/>
    </source>
</evidence>
<keyword evidence="1" id="KW-0472">Membrane</keyword>
<keyword evidence="1" id="KW-0812">Transmembrane</keyword>
<evidence type="ECO:0000313" key="3">
    <source>
        <dbReference type="Proteomes" id="UP001497623"/>
    </source>
</evidence>
<reference evidence="2 3" key="1">
    <citation type="submission" date="2024-05" db="EMBL/GenBank/DDBJ databases">
        <authorList>
            <person name="Wallberg A."/>
        </authorList>
    </citation>
    <scope>NUCLEOTIDE SEQUENCE [LARGE SCALE GENOMIC DNA]</scope>
</reference>
<accession>A0AAV2SUZ6</accession>
<proteinExistence type="predicted"/>
<dbReference type="Proteomes" id="UP001497623">
    <property type="component" value="Unassembled WGS sequence"/>
</dbReference>
<evidence type="ECO:0000256" key="1">
    <source>
        <dbReference type="SAM" id="Phobius"/>
    </source>
</evidence>
<sequence length="463" mass="54273">MWKANVKTSIQNNVLLCVIYYVSSSIPYDNLLTTVTHLIMNKLNINYISASDDITKGNQLLTYLKGVKHNFAHANMLNITQPLSYIINMYMFEPKYNLSIPFVVNHFLHFSEQIQAIIINFHSFLPVNAIEKIFDALVIDWFTLNTSWTILSNISGIILLFCEIKMCKFVNNKIMQIYKFIYLMMNYSSIMKSDISSTLVHFQVKISISIITNTSSCIFNLYKYSALSCVYSHCLTESSQFYDICNVYQFTQVLFCINFDLFHNSKLIYLRKYYQTLNYEIPYDNHNLMLSEFTYALILDYNEDPLVFISMTIFHIFTILFGNYLVTYLKVPLLIVIAIYYVKTQFQRNRIFPAEIHNYPQYSWSSCIFCSLRKFLALSSHYVFSYTIKAVYYAYKYALIKCIKSLYYSTLYYLKYMTKLPSVLHSKHCFARFVTLNLFIAHACPNHVTDFPGLLGSVNSFVI</sequence>
<name>A0AAV2SUZ6_MEGNR</name>
<dbReference type="AlphaFoldDB" id="A0AAV2SUZ6"/>
<evidence type="ECO:0000313" key="2">
    <source>
        <dbReference type="EMBL" id="CAL4241957.1"/>
    </source>
</evidence>
<gene>
    <name evidence="2" type="ORF">MNOR_LOCUS40738</name>
</gene>
<organism evidence="2 3">
    <name type="scientific">Meganyctiphanes norvegica</name>
    <name type="common">Northern krill</name>
    <name type="synonym">Thysanopoda norvegica</name>
    <dbReference type="NCBI Taxonomy" id="48144"/>
    <lineage>
        <taxon>Eukaryota</taxon>
        <taxon>Metazoa</taxon>
        <taxon>Ecdysozoa</taxon>
        <taxon>Arthropoda</taxon>
        <taxon>Crustacea</taxon>
        <taxon>Multicrustacea</taxon>
        <taxon>Malacostraca</taxon>
        <taxon>Eumalacostraca</taxon>
        <taxon>Eucarida</taxon>
        <taxon>Euphausiacea</taxon>
        <taxon>Euphausiidae</taxon>
        <taxon>Meganyctiphanes</taxon>
    </lineage>
</organism>
<protein>
    <recommendedName>
        <fullName evidence="4">Odorant receptor</fullName>
    </recommendedName>
</protein>
<feature type="transmembrane region" description="Helical" evidence="1">
    <location>
        <begin position="313"/>
        <end position="342"/>
    </location>
</feature>